<name>A0ABY7GU83_9BACT</name>
<protein>
    <submittedName>
        <fullName evidence="1">Uncharacterized protein</fullName>
    </submittedName>
</protein>
<dbReference type="Proteomes" id="UP001164459">
    <property type="component" value="Chromosome"/>
</dbReference>
<dbReference type="EMBL" id="CP114040">
    <property type="protein sequence ID" value="WAS90512.1"/>
    <property type="molecule type" value="Genomic_DNA"/>
</dbReference>
<keyword evidence="2" id="KW-1185">Reference proteome</keyword>
<dbReference type="RefSeq" id="WP_269032839.1">
    <property type="nucleotide sequence ID" value="NZ_CP114040.1"/>
</dbReference>
<proteinExistence type="predicted"/>
<sequence length="172" mass="18056">MRATFPHGWVWVGGEGDDGADAWTCGAYGTGEVRTATLPGRAGTPVLERRCVLQHAWQTGTSASYTCLGASLLPGRDQLRIEVVDGRPLGATLIDEILTGALAGAVASNVPGVLRFDRARVLLVDLDPALYRRAARVIAELLVSDLAALSEVSLGERTAALWSAGDGQGRGF</sequence>
<organism evidence="1 2">
    <name type="scientific">Nannocystis punicea</name>
    <dbReference type="NCBI Taxonomy" id="2995304"/>
    <lineage>
        <taxon>Bacteria</taxon>
        <taxon>Pseudomonadati</taxon>
        <taxon>Myxococcota</taxon>
        <taxon>Polyangia</taxon>
        <taxon>Nannocystales</taxon>
        <taxon>Nannocystaceae</taxon>
        <taxon>Nannocystis</taxon>
    </lineage>
</organism>
<gene>
    <name evidence="1" type="ORF">O0S08_30355</name>
</gene>
<reference evidence="1" key="1">
    <citation type="submission" date="2022-11" db="EMBL/GenBank/DDBJ databases">
        <title>Minimal conservation of predation-associated metabolite biosynthetic gene clusters underscores biosynthetic potential of Myxococcota including descriptions for ten novel species: Archangium lansinium sp. nov., Myxococcus landrumus sp. nov., Nannocystis bai.</title>
        <authorList>
            <person name="Ahearne A."/>
            <person name="Stevens C."/>
            <person name="Dowd S."/>
        </authorList>
    </citation>
    <scope>NUCLEOTIDE SEQUENCE</scope>
    <source>
        <strain evidence="1">Fl3</strain>
    </source>
</reference>
<evidence type="ECO:0000313" key="2">
    <source>
        <dbReference type="Proteomes" id="UP001164459"/>
    </source>
</evidence>
<evidence type="ECO:0000313" key="1">
    <source>
        <dbReference type="EMBL" id="WAS90512.1"/>
    </source>
</evidence>
<accession>A0ABY7GU83</accession>